<dbReference type="SUPFAM" id="SSF142754">
    <property type="entry name" value="NadA-like"/>
    <property type="match status" value="1"/>
</dbReference>
<protein>
    <submittedName>
        <fullName evidence="1">Quinolinate synthetase</fullName>
        <ecNumber evidence="1">2.5.1.72</ecNumber>
    </submittedName>
</protein>
<sequence>MGLAETFLKQTQIPEAYRHASKDVLTEEGWRLKEQLGSRIYIPGHHYQRDEVIQFADDRGDSLRLAQLAAAKKKRTILFFAGFTLWRKPPTYSRIRGRRSFCLIAAQAARWPIWRRFTSSSARGAICRRGSAIVSFQ</sequence>
<dbReference type="UniPathway" id="UPA00253">
    <property type="reaction ID" value="UER00327"/>
</dbReference>
<proteinExistence type="predicted"/>
<dbReference type="EMBL" id="BEXB01000036">
    <property type="protein sequence ID" value="GAY77948.1"/>
    <property type="molecule type" value="Genomic_DNA"/>
</dbReference>
<dbReference type="GO" id="GO:0009435">
    <property type="term" value="P:NAD+ biosynthetic process"/>
    <property type="evidence" value="ECO:0007669"/>
    <property type="project" value="UniProtKB-UniPathway"/>
</dbReference>
<dbReference type="AlphaFoldDB" id="A0A4Y1ZHV3"/>
<name>A0A4Y1ZHV3_9BACL</name>
<dbReference type="GO" id="GO:0008987">
    <property type="term" value="F:quinolinate synthetase A activity"/>
    <property type="evidence" value="ECO:0007669"/>
    <property type="project" value="InterPro"/>
</dbReference>
<organism evidence="1 2">
    <name type="scientific">Sporolactobacillus inulinus</name>
    <dbReference type="NCBI Taxonomy" id="2078"/>
    <lineage>
        <taxon>Bacteria</taxon>
        <taxon>Bacillati</taxon>
        <taxon>Bacillota</taxon>
        <taxon>Bacilli</taxon>
        <taxon>Bacillales</taxon>
        <taxon>Sporolactobacillaceae</taxon>
        <taxon>Sporolactobacillus</taxon>
    </lineage>
</organism>
<dbReference type="InterPro" id="IPR003473">
    <property type="entry name" value="NadA"/>
</dbReference>
<accession>A0A4Y1ZHV3</accession>
<dbReference type="InterPro" id="IPR036094">
    <property type="entry name" value="NadA_sf"/>
</dbReference>
<dbReference type="EC" id="2.5.1.72" evidence="1"/>
<keyword evidence="1" id="KW-0808">Transferase</keyword>
<reference evidence="1 2" key="1">
    <citation type="submission" date="2017-11" db="EMBL/GenBank/DDBJ databases">
        <title>Draft Genome Sequence of Sporolactobacillus inulinus NBRC 111894 Isolated from Koso, a Japanese Sugar-Vegetable Fermented Beverage.</title>
        <authorList>
            <person name="Chiou T.Y."/>
            <person name="Oshima K."/>
            <person name="Suda W."/>
            <person name="Hattori M."/>
            <person name="Takahashi T."/>
        </authorList>
    </citation>
    <scope>NUCLEOTIDE SEQUENCE [LARGE SCALE GENOMIC DNA]</scope>
    <source>
        <strain evidence="1 2">NBRC111894</strain>
    </source>
</reference>
<dbReference type="Gene3D" id="3.40.50.10800">
    <property type="entry name" value="NadA-like"/>
    <property type="match status" value="1"/>
</dbReference>
<evidence type="ECO:0000313" key="1">
    <source>
        <dbReference type="EMBL" id="GAY77948.1"/>
    </source>
</evidence>
<gene>
    <name evidence="1" type="ORF">NBRC111894_3502</name>
</gene>
<evidence type="ECO:0000313" key="2">
    <source>
        <dbReference type="Proteomes" id="UP000319716"/>
    </source>
</evidence>
<dbReference type="Pfam" id="PF02445">
    <property type="entry name" value="NadA"/>
    <property type="match status" value="1"/>
</dbReference>
<comment type="caution">
    <text evidence="1">The sequence shown here is derived from an EMBL/GenBank/DDBJ whole genome shotgun (WGS) entry which is preliminary data.</text>
</comment>
<dbReference type="GO" id="GO:0051539">
    <property type="term" value="F:4 iron, 4 sulfur cluster binding"/>
    <property type="evidence" value="ECO:0007669"/>
    <property type="project" value="InterPro"/>
</dbReference>
<dbReference type="Proteomes" id="UP000319716">
    <property type="component" value="Unassembled WGS sequence"/>
</dbReference>